<accession>A0A8D2IKE8</accession>
<evidence type="ECO:0000259" key="7">
    <source>
        <dbReference type="PROSITE" id="PS50279"/>
    </source>
</evidence>
<dbReference type="PANTHER" id="PTHR10083:SF376">
    <property type="entry name" value="SERINE PEPTIDASE INHIBITOR, KUNITZ TYPE, 3"/>
    <property type="match status" value="1"/>
</dbReference>
<dbReference type="PRINTS" id="PR00759">
    <property type="entry name" value="BASICPTASE"/>
</dbReference>
<keyword evidence="2" id="KW-0964">Secreted</keyword>
<dbReference type="PANTHER" id="PTHR10083">
    <property type="entry name" value="KUNITZ-TYPE PROTEASE INHIBITOR-RELATED"/>
    <property type="match status" value="1"/>
</dbReference>
<reference evidence="8" key="1">
    <citation type="submission" date="2025-08" db="UniProtKB">
        <authorList>
            <consortium name="Ensembl"/>
        </authorList>
    </citation>
    <scope>IDENTIFICATION</scope>
</reference>
<reference evidence="8" key="2">
    <citation type="submission" date="2025-09" db="UniProtKB">
        <authorList>
            <consortium name="Ensembl"/>
        </authorList>
    </citation>
    <scope>IDENTIFICATION</scope>
</reference>
<dbReference type="InterPro" id="IPR036880">
    <property type="entry name" value="Kunitz_BPTI_sf"/>
</dbReference>
<name>A0A8D2IKE8_VARKO</name>
<dbReference type="GO" id="GO:0004867">
    <property type="term" value="F:serine-type endopeptidase inhibitor activity"/>
    <property type="evidence" value="ECO:0007669"/>
    <property type="project" value="UniProtKB-KW"/>
</dbReference>
<keyword evidence="9" id="KW-1185">Reference proteome</keyword>
<dbReference type="Proteomes" id="UP000694545">
    <property type="component" value="Unplaced"/>
</dbReference>
<dbReference type="GO" id="GO:0005615">
    <property type="term" value="C:extracellular space"/>
    <property type="evidence" value="ECO:0007669"/>
    <property type="project" value="TreeGrafter"/>
</dbReference>
<evidence type="ECO:0000256" key="1">
    <source>
        <dbReference type="ARBA" id="ARBA00004613"/>
    </source>
</evidence>
<feature type="domain" description="BPTI/Kunitz inhibitor" evidence="7">
    <location>
        <begin position="43"/>
        <end position="93"/>
    </location>
</feature>
<dbReference type="OMA" id="CRFRISV"/>
<dbReference type="Gene3D" id="4.10.410.10">
    <property type="entry name" value="Pancreatic trypsin inhibitor Kunitz domain"/>
    <property type="match status" value="1"/>
</dbReference>
<dbReference type="AlphaFoldDB" id="A0A8D2IKE8"/>
<protein>
    <recommendedName>
        <fullName evidence="7">BPTI/Kunitz inhibitor domain-containing protein</fullName>
    </recommendedName>
</protein>
<keyword evidence="5" id="KW-0722">Serine protease inhibitor</keyword>
<dbReference type="InterPro" id="IPR050098">
    <property type="entry name" value="TFPI/VKTCI-like"/>
</dbReference>
<keyword evidence="6" id="KW-1015">Disulfide bond</keyword>
<dbReference type="InterPro" id="IPR002223">
    <property type="entry name" value="Kunitz_BPTI"/>
</dbReference>
<comment type="subcellular location">
    <subcellularLocation>
        <location evidence="1">Secreted</location>
    </subcellularLocation>
</comment>
<dbReference type="SMART" id="SM00131">
    <property type="entry name" value="KU"/>
    <property type="match status" value="1"/>
</dbReference>
<dbReference type="FunFam" id="4.10.410.10:FF:000021">
    <property type="entry name" value="Serine protease inhibitor, putative"/>
    <property type="match status" value="1"/>
</dbReference>
<keyword evidence="3" id="KW-0646">Protease inhibitor</keyword>
<dbReference type="Pfam" id="PF00014">
    <property type="entry name" value="Kunitz_BPTI"/>
    <property type="match status" value="1"/>
</dbReference>
<dbReference type="PROSITE" id="PS00280">
    <property type="entry name" value="BPTI_KUNITZ_1"/>
    <property type="match status" value="1"/>
</dbReference>
<evidence type="ECO:0000256" key="6">
    <source>
        <dbReference type="ARBA" id="ARBA00023157"/>
    </source>
</evidence>
<keyword evidence="4" id="KW-0732">Signal</keyword>
<evidence type="ECO:0000313" key="9">
    <source>
        <dbReference type="Proteomes" id="UP000694545"/>
    </source>
</evidence>
<evidence type="ECO:0000256" key="4">
    <source>
        <dbReference type="ARBA" id="ARBA00022729"/>
    </source>
</evidence>
<evidence type="ECO:0000256" key="3">
    <source>
        <dbReference type="ARBA" id="ARBA00022690"/>
    </source>
</evidence>
<dbReference type="GO" id="GO:0044483">
    <property type="term" value="P:venom-mediated perturbation of hemostasis"/>
    <property type="evidence" value="ECO:0007669"/>
    <property type="project" value="UniProtKB-ARBA"/>
</dbReference>
<dbReference type="InterPro" id="IPR020901">
    <property type="entry name" value="Prtase_inh_Kunz-CS"/>
</dbReference>
<evidence type="ECO:0000256" key="2">
    <source>
        <dbReference type="ARBA" id="ARBA00022525"/>
    </source>
</evidence>
<organism evidence="8 9">
    <name type="scientific">Varanus komodoensis</name>
    <name type="common">Komodo dragon</name>
    <dbReference type="NCBI Taxonomy" id="61221"/>
    <lineage>
        <taxon>Eukaryota</taxon>
        <taxon>Metazoa</taxon>
        <taxon>Chordata</taxon>
        <taxon>Craniata</taxon>
        <taxon>Vertebrata</taxon>
        <taxon>Euteleostomi</taxon>
        <taxon>Lepidosauria</taxon>
        <taxon>Squamata</taxon>
        <taxon>Bifurcata</taxon>
        <taxon>Unidentata</taxon>
        <taxon>Episquamata</taxon>
        <taxon>Toxicofera</taxon>
        <taxon>Anguimorpha</taxon>
        <taxon>Paleoanguimorpha</taxon>
        <taxon>Varanoidea</taxon>
        <taxon>Varanidae</taxon>
        <taxon>Varanus</taxon>
    </lineage>
</organism>
<dbReference type="PROSITE" id="PS50279">
    <property type="entry name" value="BPTI_KUNITZ_2"/>
    <property type="match status" value="1"/>
</dbReference>
<sequence length="98" mass="10883">MKPQPSNGGSAFPPLCFRRIPSLYSAFSEILFLSPPGPYPSICKLPRAVGRCRASFHRYYFDISTEKCIPFTYGGCRGNANNFLSAQGCYLVCKIFGK</sequence>
<dbReference type="SUPFAM" id="SSF57362">
    <property type="entry name" value="BPTI-like"/>
    <property type="match status" value="1"/>
</dbReference>
<evidence type="ECO:0000313" key="8">
    <source>
        <dbReference type="Ensembl" id="ENSVKKP00000000822.1"/>
    </source>
</evidence>
<dbReference type="Ensembl" id="ENSVKKT00000000852.1">
    <property type="protein sequence ID" value="ENSVKKP00000000822.1"/>
    <property type="gene ID" value="ENSVKKG00000000703.1"/>
</dbReference>
<proteinExistence type="predicted"/>
<evidence type="ECO:0000256" key="5">
    <source>
        <dbReference type="ARBA" id="ARBA00022900"/>
    </source>
</evidence>